<dbReference type="Proteomes" id="UP000250043">
    <property type="component" value="Unassembled WGS sequence"/>
</dbReference>
<dbReference type="InterPro" id="IPR008979">
    <property type="entry name" value="Galactose-bd-like_sf"/>
</dbReference>
<name>A0A8E2DID6_9APHY</name>
<dbReference type="Gene3D" id="2.60.120.260">
    <property type="entry name" value="Galactose-binding domain-like"/>
    <property type="match status" value="1"/>
</dbReference>
<dbReference type="InterPro" id="IPR006652">
    <property type="entry name" value="Kelch_1"/>
</dbReference>
<dbReference type="AlphaFoldDB" id="A0A8E2DID6"/>
<reference evidence="5 6" key="1">
    <citation type="submission" date="2016-07" db="EMBL/GenBank/DDBJ databases">
        <title>Draft genome of the white-rot fungus Obba rivulosa 3A-2.</title>
        <authorList>
            <consortium name="DOE Joint Genome Institute"/>
            <person name="Miettinen O."/>
            <person name="Riley R."/>
            <person name="Acob R."/>
            <person name="Barry K."/>
            <person name="Cullen D."/>
            <person name="De Vries R."/>
            <person name="Hainaut M."/>
            <person name="Hatakka A."/>
            <person name="Henrissat B."/>
            <person name="Hilden K."/>
            <person name="Kuo R."/>
            <person name="Labutti K."/>
            <person name="Lipzen A."/>
            <person name="Makela M.R."/>
            <person name="Sandor L."/>
            <person name="Spatafora J.W."/>
            <person name="Grigoriev I.V."/>
            <person name="Hibbett D.S."/>
        </authorList>
    </citation>
    <scope>NUCLEOTIDE SEQUENCE [LARGE SCALE GENOMIC DNA]</scope>
    <source>
        <strain evidence="5 6">3A-2</strain>
    </source>
</reference>
<proteinExistence type="predicted"/>
<dbReference type="Pfam" id="PF06588">
    <property type="entry name" value="Muskelin_N"/>
    <property type="match status" value="1"/>
</dbReference>
<evidence type="ECO:0000256" key="2">
    <source>
        <dbReference type="ARBA" id="ARBA00022737"/>
    </source>
</evidence>
<dbReference type="OrthoDB" id="10052615at2759"/>
<feature type="region of interest" description="Disordered" evidence="3">
    <location>
        <begin position="352"/>
        <end position="395"/>
    </location>
</feature>
<feature type="region of interest" description="Disordered" evidence="3">
    <location>
        <begin position="750"/>
        <end position="781"/>
    </location>
</feature>
<dbReference type="SUPFAM" id="SSF50965">
    <property type="entry name" value="Galactose oxidase, central domain"/>
    <property type="match status" value="1"/>
</dbReference>
<feature type="region of interest" description="Disordered" evidence="3">
    <location>
        <begin position="652"/>
        <end position="674"/>
    </location>
</feature>
<dbReference type="InterPro" id="IPR011043">
    <property type="entry name" value="Gal_Oxase/kelch_b-propeller"/>
</dbReference>
<evidence type="ECO:0000259" key="4">
    <source>
        <dbReference type="Pfam" id="PF06588"/>
    </source>
</evidence>
<gene>
    <name evidence="5" type="ORF">OBBRIDRAFT_780673</name>
</gene>
<dbReference type="SUPFAM" id="SSF49785">
    <property type="entry name" value="Galactose-binding domain-like"/>
    <property type="match status" value="1"/>
</dbReference>
<dbReference type="GO" id="GO:0005737">
    <property type="term" value="C:cytoplasm"/>
    <property type="evidence" value="ECO:0007669"/>
    <property type="project" value="TreeGrafter"/>
</dbReference>
<dbReference type="InterPro" id="IPR010565">
    <property type="entry name" value="Muskelin_N"/>
</dbReference>
<dbReference type="EMBL" id="KV722462">
    <property type="protein sequence ID" value="OCH88092.1"/>
    <property type="molecule type" value="Genomic_DNA"/>
</dbReference>
<dbReference type="Pfam" id="PF01344">
    <property type="entry name" value="Kelch_1"/>
    <property type="match status" value="1"/>
</dbReference>
<evidence type="ECO:0000313" key="6">
    <source>
        <dbReference type="Proteomes" id="UP000250043"/>
    </source>
</evidence>
<keyword evidence="1" id="KW-0880">Kelch repeat</keyword>
<evidence type="ECO:0000256" key="3">
    <source>
        <dbReference type="SAM" id="MobiDB-lite"/>
    </source>
</evidence>
<accession>A0A8E2DID6</accession>
<keyword evidence="6" id="KW-1185">Reference proteome</keyword>
<keyword evidence="2" id="KW-0677">Repeat</keyword>
<evidence type="ECO:0000256" key="1">
    <source>
        <dbReference type="ARBA" id="ARBA00022441"/>
    </source>
</evidence>
<dbReference type="InterPro" id="IPR015915">
    <property type="entry name" value="Kelch-typ_b-propeller"/>
</dbReference>
<dbReference type="Gene3D" id="2.120.10.80">
    <property type="entry name" value="Kelch-type beta propeller"/>
    <property type="match status" value="2"/>
</dbReference>
<feature type="domain" description="Muskelin N-terminal" evidence="4">
    <location>
        <begin position="15"/>
        <end position="209"/>
    </location>
</feature>
<dbReference type="InterPro" id="IPR052456">
    <property type="entry name" value="CTLH_complex_component"/>
</dbReference>
<feature type="region of interest" description="Disordered" evidence="3">
    <location>
        <begin position="603"/>
        <end position="624"/>
    </location>
</feature>
<dbReference type="PANTHER" id="PTHR15526:SF5">
    <property type="entry name" value="MUSKELIN"/>
    <property type="match status" value="1"/>
</dbReference>
<organism evidence="5 6">
    <name type="scientific">Obba rivulosa</name>
    <dbReference type="NCBI Taxonomy" id="1052685"/>
    <lineage>
        <taxon>Eukaryota</taxon>
        <taxon>Fungi</taxon>
        <taxon>Dikarya</taxon>
        <taxon>Basidiomycota</taxon>
        <taxon>Agaricomycotina</taxon>
        <taxon>Agaricomycetes</taxon>
        <taxon>Polyporales</taxon>
        <taxon>Gelatoporiaceae</taxon>
        <taxon>Obba</taxon>
    </lineage>
</organism>
<protein>
    <recommendedName>
        <fullName evidence="4">Muskelin N-terminal domain-containing protein</fullName>
    </recommendedName>
</protein>
<feature type="compositionally biased region" description="Basic and acidic residues" evidence="3">
    <location>
        <begin position="661"/>
        <end position="674"/>
    </location>
</feature>
<evidence type="ECO:0000313" key="5">
    <source>
        <dbReference type="EMBL" id="OCH88092.1"/>
    </source>
</evidence>
<dbReference type="PANTHER" id="PTHR15526">
    <property type="entry name" value="MUSKELIN"/>
    <property type="match status" value="1"/>
</dbReference>
<sequence length="868" mass="97786">MDQTLRLAEPPVVPIKYTIASCSEHSGRYVAENVLVDSPTDQGSRWSGAYQTPNAKQWMLLRTESLCVLKSVKFGKYHKPHPCNMKEFKLYVGESEDNMTEVLHSGLKNDSVPETFSIRHTNRAGLYFPTQYIKIMPLSAHGHSFHTSIWHVALTGIVEEQFVDKVRERHDEFRETVLLRHVLKHLRQRRLLTPYNDILSRSSLRVEHPLVTSLHSALVLQGNWPRVEQLFRDAADAGLFDAYRRACPSRARWSRIRGMDADGDVPCRRGGHAMCIDEERGMIYLFGGWDGQRSLDDFWVYDIAQDMWRMLSPATSRDANGPGPRACHKIAFDNKSGAIYLFGWLGDANVASRPSDARGSAQEGGREGATSPRQTRSPSPPPSATLPDPSTGARVDPASWTEYCSDFYRYHTRGPHAGTWSLISKDTSRCDGPPLIFDHQMVMDSEAQVMYVSGGRIVDGDWESIKYSGLYSYDLRENKWKSLSTSEPPQPNGDMLSRFGHSMVLEPHSQSLLIFAGRRDDRYLGDMYAYHIPTGTATELLANIAYAGGPEASFTQRAAIDPELREIYVSLGVTRGGPGAETIVSDAPEWIYRYERADRPGKWSRIHTPESTTAGDAAAERPQPRYAHQVVYDRREKTLYMHGGNAGLVRFQTSGAPDEGDAGRQGEEEPKEKRLDDFWSMQLVRPASEEIIRKATYEVRQQIFREMCEDRPAVQALAYLQKEVSAVVNTSDAEEAQNFRALLSHLLSRPASPSMVPENPADARQPLHNGTRNETRGERVTSPMDLADEDAEMPDADVTIGPTTIPRGLLITLEQDPDERNHTESPPSPARYRQRMQVFERLLVFINQDAKQPDNDLLNLIDTDEEPL</sequence>